<reference evidence="3" key="1">
    <citation type="submission" date="2015-09" db="EMBL/GenBank/DDBJ databases">
        <title>Scylla olivacea transcriptome.</title>
        <authorList>
            <person name="Ikhwanuddin M."/>
        </authorList>
    </citation>
    <scope>NUCLEOTIDE SEQUENCE</scope>
</reference>
<evidence type="ECO:0000259" key="2">
    <source>
        <dbReference type="PROSITE" id="PS50041"/>
    </source>
</evidence>
<dbReference type="Pfam" id="PF00059">
    <property type="entry name" value="Lectin_C"/>
    <property type="match status" value="1"/>
</dbReference>
<sequence>MARYCYPVEVICQVSISSMIMLSVLLVLIPAFTGYQFWNYTRCSELCQYRRGLILDQCCYVPVFFKMTWAEARRYCKGMGGPTADLACPLSNYALRYELDRLDLPFGHRMWVGISTSMYCVTRFVTGMKVSCLHHMYRPDKGKNCSYTLKTNDTYFPYSYQSTSCNEKNHFVCEMPIG</sequence>
<dbReference type="InterPro" id="IPR016186">
    <property type="entry name" value="C-type_lectin-like/link_sf"/>
</dbReference>
<accession>A0A0P4W9K5</accession>
<proteinExistence type="predicted"/>
<keyword evidence="1" id="KW-1133">Transmembrane helix</keyword>
<keyword evidence="1" id="KW-0472">Membrane</keyword>
<dbReference type="AlphaFoldDB" id="A0A0P4W9K5"/>
<feature type="transmembrane region" description="Helical" evidence="1">
    <location>
        <begin position="20"/>
        <end position="38"/>
    </location>
</feature>
<evidence type="ECO:0000256" key="1">
    <source>
        <dbReference type="SAM" id="Phobius"/>
    </source>
</evidence>
<dbReference type="InterPro" id="IPR016187">
    <property type="entry name" value="CTDL_fold"/>
</dbReference>
<protein>
    <recommendedName>
        <fullName evidence="2">C-type lectin domain-containing protein</fullName>
    </recommendedName>
</protein>
<dbReference type="EMBL" id="GDRN01061053">
    <property type="protein sequence ID" value="JAI65251.1"/>
    <property type="molecule type" value="Transcribed_RNA"/>
</dbReference>
<name>A0A0P4W9K5_SCYOL</name>
<evidence type="ECO:0000313" key="3">
    <source>
        <dbReference type="EMBL" id="JAI65251.1"/>
    </source>
</evidence>
<feature type="domain" description="C-type lectin" evidence="2">
    <location>
        <begin position="55"/>
        <end position="174"/>
    </location>
</feature>
<dbReference type="CDD" id="cd00037">
    <property type="entry name" value="CLECT"/>
    <property type="match status" value="1"/>
</dbReference>
<dbReference type="Gene3D" id="3.10.100.10">
    <property type="entry name" value="Mannose-Binding Protein A, subunit A"/>
    <property type="match status" value="1"/>
</dbReference>
<keyword evidence="1" id="KW-0812">Transmembrane</keyword>
<dbReference type="SUPFAM" id="SSF56436">
    <property type="entry name" value="C-type lectin-like"/>
    <property type="match status" value="1"/>
</dbReference>
<dbReference type="InterPro" id="IPR001304">
    <property type="entry name" value="C-type_lectin-like"/>
</dbReference>
<organism evidence="3">
    <name type="scientific">Scylla olivacea</name>
    <name type="common">Orange mud crab</name>
    <name type="synonym">Cancer olivacea</name>
    <dbReference type="NCBI Taxonomy" id="85551"/>
    <lineage>
        <taxon>Eukaryota</taxon>
        <taxon>Metazoa</taxon>
        <taxon>Ecdysozoa</taxon>
        <taxon>Arthropoda</taxon>
        <taxon>Crustacea</taxon>
        <taxon>Multicrustacea</taxon>
        <taxon>Malacostraca</taxon>
        <taxon>Eumalacostraca</taxon>
        <taxon>Eucarida</taxon>
        <taxon>Decapoda</taxon>
        <taxon>Pleocyemata</taxon>
        <taxon>Brachyura</taxon>
        <taxon>Eubrachyura</taxon>
        <taxon>Portunoidea</taxon>
        <taxon>Portunidae</taxon>
        <taxon>Portuninae</taxon>
        <taxon>Scylla</taxon>
    </lineage>
</organism>
<dbReference type="PROSITE" id="PS50041">
    <property type="entry name" value="C_TYPE_LECTIN_2"/>
    <property type="match status" value="1"/>
</dbReference>